<feature type="transmembrane region" description="Helical" evidence="1">
    <location>
        <begin position="34"/>
        <end position="56"/>
    </location>
</feature>
<dbReference type="OrthoDB" id="122473at2"/>
<dbReference type="HOGENOM" id="CLU_2221490_0_0_0"/>
<keyword evidence="1" id="KW-0472">Membrane</keyword>
<protein>
    <submittedName>
        <fullName evidence="2">Uncharacterized protein</fullName>
    </submittedName>
</protein>
<organism evidence="2">
    <name type="scientific">Solibacter usitatus (strain Ellin6076)</name>
    <dbReference type="NCBI Taxonomy" id="234267"/>
    <lineage>
        <taxon>Bacteria</taxon>
        <taxon>Pseudomonadati</taxon>
        <taxon>Acidobacteriota</taxon>
        <taxon>Terriglobia</taxon>
        <taxon>Bryobacterales</taxon>
        <taxon>Solibacteraceae</taxon>
        <taxon>Candidatus Solibacter</taxon>
    </lineage>
</organism>
<dbReference type="KEGG" id="sus:Acid_2564"/>
<evidence type="ECO:0000256" key="1">
    <source>
        <dbReference type="SAM" id="Phobius"/>
    </source>
</evidence>
<reference evidence="2" key="1">
    <citation type="submission" date="2006-10" db="EMBL/GenBank/DDBJ databases">
        <title>Complete sequence of Solibacter usitatus Ellin6076.</title>
        <authorList>
            <consortium name="US DOE Joint Genome Institute"/>
            <person name="Copeland A."/>
            <person name="Lucas S."/>
            <person name="Lapidus A."/>
            <person name="Barry K."/>
            <person name="Detter J.C."/>
            <person name="Glavina del Rio T."/>
            <person name="Hammon N."/>
            <person name="Israni S."/>
            <person name="Dalin E."/>
            <person name="Tice H."/>
            <person name="Pitluck S."/>
            <person name="Thompson L.S."/>
            <person name="Brettin T."/>
            <person name="Bruce D."/>
            <person name="Han C."/>
            <person name="Tapia R."/>
            <person name="Gilna P."/>
            <person name="Schmutz J."/>
            <person name="Larimer F."/>
            <person name="Land M."/>
            <person name="Hauser L."/>
            <person name="Kyrpides N."/>
            <person name="Mikhailova N."/>
            <person name="Janssen P.H."/>
            <person name="Kuske C.R."/>
            <person name="Richardson P."/>
        </authorList>
    </citation>
    <scope>NUCLEOTIDE SEQUENCE</scope>
    <source>
        <strain evidence="2">Ellin6076</strain>
    </source>
</reference>
<keyword evidence="1" id="KW-1133">Transmembrane helix</keyword>
<gene>
    <name evidence="2" type="ordered locus">Acid_2564</name>
</gene>
<name>Q024M3_SOLUE</name>
<dbReference type="InParanoid" id="Q024M3"/>
<proteinExistence type="predicted"/>
<sequence length="106" mass="12368">MMPPDAQPPATAEALNRPLPVPPPVYHWYHKMSAVVFITFCLEIGLFLLIFPWTEYWDGNYFSGVFPQLRDYWNNMYFRGAVSGLGVVNLVISFAEILRLRRFARR</sequence>
<accession>Q024M3</accession>
<dbReference type="AlphaFoldDB" id="Q024M3"/>
<evidence type="ECO:0000313" key="2">
    <source>
        <dbReference type="EMBL" id="ABJ83553.1"/>
    </source>
</evidence>
<dbReference type="EMBL" id="CP000473">
    <property type="protein sequence ID" value="ABJ83553.1"/>
    <property type="molecule type" value="Genomic_DNA"/>
</dbReference>
<dbReference type="STRING" id="234267.Acid_2564"/>
<keyword evidence="1" id="KW-0812">Transmembrane</keyword>
<dbReference type="eggNOG" id="ENOG5033MW2">
    <property type="taxonomic scope" value="Bacteria"/>
</dbReference>
<feature type="transmembrane region" description="Helical" evidence="1">
    <location>
        <begin position="76"/>
        <end position="98"/>
    </location>
</feature>